<dbReference type="InterPro" id="IPR011990">
    <property type="entry name" value="TPR-like_helical_dom_sf"/>
</dbReference>
<organism evidence="2 3">
    <name type="scientific">Curtobacterium salicis</name>
    <dbReference type="NCBI Taxonomy" id="1779862"/>
    <lineage>
        <taxon>Bacteria</taxon>
        <taxon>Bacillati</taxon>
        <taxon>Actinomycetota</taxon>
        <taxon>Actinomycetes</taxon>
        <taxon>Micrococcales</taxon>
        <taxon>Microbacteriaceae</taxon>
        <taxon>Curtobacterium</taxon>
    </lineage>
</organism>
<evidence type="ECO:0000313" key="2">
    <source>
        <dbReference type="EMBL" id="NII39431.1"/>
    </source>
</evidence>
<dbReference type="Proteomes" id="UP001318300">
    <property type="component" value="Unassembled WGS sequence"/>
</dbReference>
<keyword evidence="1" id="KW-1133">Transmembrane helix</keyword>
<dbReference type="Gene3D" id="1.25.40.10">
    <property type="entry name" value="Tetratricopeptide repeat domain"/>
    <property type="match status" value="1"/>
</dbReference>
<dbReference type="PANTHER" id="PTHR44216">
    <property type="entry name" value="PROTEIN O-MANNOSYL-TRANSFERASE TMTC2"/>
    <property type="match status" value="1"/>
</dbReference>
<evidence type="ECO:0000256" key="1">
    <source>
        <dbReference type="SAM" id="Phobius"/>
    </source>
</evidence>
<name>A0ABX0T1R6_9MICO</name>
<keyword evidence="1" id="KW-0812">Transmembrane</keyword>
<keyword evidence="3" id="KW-1185">Reference proteome</keyword>
<sequence length="376" mass="39189">MAGSDVGRSAGASVERAAALVDAGRPDDGLTELAAAEREHGETAAGQRVRAVALLDSDRLPLDDALADAVRAARRAVELAPDEPAGLLVLSIALRQAGDQRAAVVAARDAVAADPGSWQTHLALADALSANGRSPREARQAAAQAVRLSPTEPLAHRRLGDLLRAAGRGRAARASWNRALALAPEDRGTRLNVAADRLRRGHEGESAVVFAGLLAPDPGNALARRNLVVSLLNPLHRIRVTHFSMAVFGVLHFVAALDRPGGPSRWTTGFPAAVALAVTVALAVKFAVGARPRLRWLLDSASRAIPGWNALMAVLAASVLAAVVGLFLPPVGGLVAQCLVLVGAVVGTVLHARVLRAHPLTRARVHDEDDELPPSR</sequence>
<gene>
    <name evidence="2" type="ORF">E9228_000050</name>
</gene>
<accession>A0ABX0T1R6</accession>
<keyword evidence="1" id="KW-0472">Membrane</keyword>
<comment type="caution">
    <text evidence="2">The sequence shown here is derived from an EMBL/GenBank/DDBJ whole genome shotgun (WGS) entry which is preliminary data.</text>
</comment>
<dbReference type="RefSeq" id="WP_166778662.1">
    <property type="nucleotide sequence ID" value="NZ_JAAOYO010000001.1"/>
</dbReference>
<dbReference type="SUPFAM" id="SSF48452">
    <property type="entry name" value="TPR-like"/>
    <property type="match status" value="1"/>
</dbReference>
<feature type="transmembrane region" description="Helical" evidence="1">
    <location>
        <begin position="240"/>
        <end position="257"/>
    </location>
</feature>
<proteinExistence type="predicted"/>
<protein>
    <submittedName>
        <fullName evidence="2">Tetratricopeptide (TPR) repeat protein</fullName>
    </submittedName>
</protein>
<evidence type="ECO:0000313" key="3">
    <source>
        <dbReference type="Proteomes" id="UP001318300"/>
    </source>
</evidence>
<reference evidence="2 3" key="1">
    <citation type="submission" date="2020-03" db="EMBL/GenBank/DDBJ databases">
        <title>Above-ground endophytic microbial communities from plants in different locations in the United States.</title>
        <authorList>
            <person name="Frank C."/>
        </authorList>
    </citation>
    <scope>NUCLEOTIDE SEQUENCE [LARGE SCALE GENOMIC DNA]</scope>
    <source>
        <strain evidence="2 3">WW7</strain>
    </source>
</reference>
<dbReference type="InterPro" id="IPR052384">
    <property type="entry name" value="TMTC_O-mannosyltransferase"/>
</dbReference>
<feature type="transmembrane region" description="Helical" evidence="1">
    <location>
        <begin position="308"/>
        <end position="328"/>
    </location>
</feature>
<feature type="transmembrane region" description="Helical" evidence="1">
    <location>
        <begin position="334"/>
        <end position="355"/>
    </location>
</feature>
<feature type="transmembrane region" description="Helical" evidence="1">
    <location>
        <begin position="269"/>
        <end position="288"/>
    </location>
</feature>
<dbReference type="EMBL" id="JAAOYO010000001">
    <property type="protein sequence ID" value="NII39431.1"/>
    <property type="molecule type" value="Genomic_DNA"/>
</dbReference>
<dbReference type="PANTHER" id="PTHR44216:SF3">
    <property type="entry name" value="PROTEIN O-MANNOSYL-TRANSFERASE TMTC2"/>
    <property type="match status" value="1"/>
</dbReference>